<reference evidence="4" key="1">
    <citation type="submission" date="2017-09" db="EMBL/GenBank/DDBJ databases">
        <title>Depth-based differentiation of microbial function through sediment-hosted aquifers and enrichment of novel symbionts in the deep terrestrial subsurface.</title>
        <authorList>
            <person name="Probst A.J."/>
            <person name="Ladd B."/>
            <person name="Jarett J.K."/>
            <person name="Geller-Mcgrath D.E."/>
            <person name="Sieber C.M.K."/>
            <person name="Emerson J.B."/>
            <person name="Anantharaman K."/>
            <person name="Thomas B.C."/>
            <person name="Malmstrom R."/>
            <person name="Stieglmeier M."/>
            <person name="Klingl A."/>
            <person name="Woyke T."/>
            <person name="Ryan C.M."/>
            <person name="Banfield J.F."/>
        </authorList>
    </citation>
    <scope>NUCLEOTIDE SEQUENCE [LARGE SCALE GENOMIC DNA]</scope>
</reference>
<comment type="caution">
    <text evidence="3">The sequence shown here is derived from an EMBL/GenBank/DDBJ whole genome shotgun (WGS) entry which is preliminary data.</text>
</comment>
<evidence type="ECO:0000313" key="3">
    <source>
        <dbReference type="EMBL" id="PIZ35240.1"/>
    </source>
</evidence>
<dbReference type="HAMAP" id="MF_00634">
    <property type="entry name" value="UPF0235"/>
    <property type="match status" value="1"/>
</dbReference>
<accession>A0A2M7T642</accession>
<dbReference type="Proteomes" id="UP000230956">
    <property type="component" value="Unassembled WGS sequence"/>
</dbReference>
<gene>
    <name evidence="3" type="ORF">COY37_10660</name>
</gene>
<dbReference type="SUPFAM" id="SSF69786">
    <property type="entry name" value="YggU-like"/>
    <property type="match status" value="1"/>
</dbReference>
<dbReference type="PANTHER" id="PTHR13420:SF7">
    <property type="entry name" value="UPF0235 PROTEIN C15ORF40"/>
    <property type="match status" value="1"/>
</dbReference>
<sequence length="99" mass="10733">MYASPYSNGTLLNVWIQPRASRTIIVGVHGDSIKIAVKSPPVEGKANEECIELLSHILGLPKRQLAIKSGHQGRHKTIYIEGMTPEKIVAGLEGAMKGM</sequence>
<proteinExistence type="inferred from homology"/>
<evidence type="ECO:0000256" key="2">
    <source>
        <dbReference type="HAMAP-Rule" id="MF_00634"/>
    </source>
</evidence>
<dbReference type="EMBL" id="PFNG01000249">
    <property type="protein sequence ID" value="PIZ35240.1"/>
    <property type="molecule type" value="Genomic_DNA"/>
</dbReference>
<evidence type="ECO:0000313" key="4">
    <source>
        <dbReference type="Proteomes" id="UP000230956"/>
    </source>
</evidence>
<dbReference type="GO" id="GO:0005737">
    <property type="term" value="C:cytoplasm"/>
    <property type="evidence" value="ECO:0007669"/>
    <property type="project" value="TreeGrafter"/>
</dbReference>
<dbReference type="SMART" id="SM01152">
    <property type="entry name" value="DUF167"/>
    <property type="match status" value="1"/>
</dbReference>
<dbReference type="PANTHER" id="PTHR13420">
    <property type="entry name" value="UPF0235 PROTEIN C15ORF40"/>
    <property type="match status" value="1"/>
</dbReference>
<dbReference type="InterPro" id="IPR003746">
    <property type="entry name" value="DUF167"/>
</dbReference>
<organism evidence="3 4">
    <name type="scientific">Candidatus Aquicultor secundus</name>
    <dbReference type="NCBI Taxonomy" id="1973895"/>
    <lineage>
        <taxon>Bacteria</taxon>
        <taxon>Bacillati</taxon>
        <taxon>Actinomycetota</taxon>
        <taxon>Candidatus Aquicultoria</taxon>
        <taxon>Candidatus Aquicultorales</taxon>
        <taxon>Candidatus Aquicultoraceae</taxon>
        <taxon>Candidatus Aquicultor</taxon>
    </lineage>
</organism>
<name>A0A2M7T642_9ACTN</name>
<dbReference type="Gene3D" id="3.30.1200.10">
    <property type="entry name" value="YggU-like"/>
    <property type="match status" value="1"/>
</dbReference>
<comment type="similarity">
    <text evidence="1 2">Belongs to the UPF0235 family.</text>
</comment>
<dbReference type="Pfam" id="PF02594">
    <property type="entry name" value="DUF167"/>
    <property type="match status" value="1"/>
</dbReference>
<protein>
    <recommendedName>
        <fullName evidence="2">UPF0235 protein COY37_10660</fullName>
    </recommendedName>
</protein>
<dbReference type="NCBIfam" id="TIGR00251">
    <property type="entry name" value="DUF167 family protein"/>
    <property type="match status" value="1"/>
</dbReference>
<dbReference type="InterPro" id="IPR036591">
    <property type="entry name" value="YggU-like_sf"/>
</dbReference>
<dbReference type="AlphaFoldDB" id="A0A2M7T642"/>
<evidence type="ECO:0000256" key="1">
    <source>
        <dbReference type="ARBA" id="ARBA00010364"/>
    </source>
</evidence>